<reference evidence="2 3" key="1">
    <citation type="submission" date="2014-02" db="EMBL/GenBank/DDBJ databases">
        <title>The small core and large imbalanced accessory genome model reveals a collaborative survival strategy of Sorangium cellulosum strains in nature.</title>
        <authorList>
            <person name="Han K."/>
            <person name="Peng R."/>
            <person name="Blom J."/>
            <person name="Li Y.-Z."/>
        </authorList>
    </citation>
    <scope>NUCLEOTIDE SEQUENCE [LARGE SCALE GENOMIC DNA]</scope>
    <source>
        <strain evidence="2 3">So0149</strain>
    </source>
</reference>
<sequence length="99" mass="10474">MHRVKATGIPEVFAAIEERPASSVWVGRIERAMTWRSSTSTVAAPLPPWNLIGVSPSGAVSVVFFLSPIHRQSSRQSSPPKILCPAGTSTASSNSSAQT</sequence>
<accession>A0A150S6T2</accession>
<gene>
    <name evidence="2" type="ORF">BE18_07585</name>
</gene>
<organism evidence="2 3">
    <name type="scientific">Sorangium cellulosum</name>
    <name type="common">Polyangium cellulosum</name>
    <dbReference type="NCBI Taxonomy" id="56"/>
    <lineage>
        <taxon>Bacteria</taxon>
        <taxon>Pseudomonadati</taxon>
        <taxon>Myxococcota</taxon>
        <taxon>Polyangia</taxon>
        <taxon>Polyangiales</taxon>
        <taxon>Polyangiaceae</taxon>
        <taxon>Sorangium</taxon>
    </lineage>
</organism>
<name>A0A150S6T2_SORCE</name>
<dbReference type="AlphaFoldDB" id="A0A150S6T2"/>
<dbReference type="EMBL" id="JEMC01002393">
    <property type="protein sequence ID" value="KYF88111.1"/>
    <property type="molecule type" value="Genomic_DNA"/>
</dbReference>
<proteinExistence type="predicted"/>
<comment type="caution">
    <text evidence="2">The sequence shown here is derived from an EMBL/GenBank/DDBJ whole genome shotgun (WGS) entry which is preliminary data.</text>
</comment>
<dbReference type="Proteomes" id="UP000075515">
    <property type="component" value="Unassembled WGS sequence"/>
</dbReference>
<feature type="compositionally biased region" description="Low complexity" evidence="1">
    <location>
        <begin position="86"/>
        <end position="99"/>
    </location>
</feature>
<evidence type="ECO:0000256" key="1">
    <source>
        <dbReference type="SAM" id="MobiDB-lite"/>
    </source>
</evidence>
<protein>
    <submittedName>
        <fullName evidence="2">Uncharacterized protein</fullName>
    </submittedName>
</protein>
<evidence type="ECO:0000313" key="2">
    <source>
        <dbReference type="EMBL" id="KYF88111.1"/>
    </source>
</evidence>
<evidence type="ECO:0000313" key="3">
    <source>
        <dbReference type="Proteomes" id="UP000075515"/>
    </source>
</evidence>
<feature type="region of interest" description="Disordered" evidence="1">
    <location>
        <begin position="71"/>
        <end position="99"/>
    </location>
</feature>